<evidence type="ECO:0000256" key="7">
    <source>
        <dbReference type="ARBA" id="ARBA00049119"/>
    </source>
</evidence>
<feature type="transmembrane region" description="Helical" evidence="9">
    <location>
        <begin position="547"/>
        <end position="565"/>
    </location>
</feature>
<feature type="transmembrane region" description="Helical" evidence="9">
    <location>
        <begin position="228"/>
        <end position="249"/>
    </location>
</feature>
<organism evidence="11 12">
    <name type="scientific">Diplodia seriata</name>
    <dbReference type="NCBI Taxonomy" id="420778"/>
    <lineage>
        <taxon>Eukaryota</taxon>
        <taxon>Fungi</taxon>
        <taxon>Dikarya</taxon>
        <taxon>Ascomycota</taxon>
        <taxon>Pezizomycotina</taxon>
        <taxon>Dothideomycetes</taxon>
        <taxon>Dothideomycetes incertae sedis</taxon>
        <taxon>Botryosphaeriales</taxon>
        <taxon>Botryosphaeriaceae</taxon>
        <taxon>Diplodia</taxon>
    </lineage>
</organism>
<dbReference type="PRINTS" id="PR00171">
    <property type="entry name" value="SUGRTRNSPORT"/>
</dbReference>
<evidence type="ECO:0000256" key="6">
    <source>
        <dbReference type="ARBA" id="ARBA00023136"/>
    </source>
</evidence>
<dbReference type="PROSITE" id="PS00217">
    <property type="entry name" value="SUGAR_TRANSPORT_2"/>
    <property type="match status" value="1"/>
</dbReference>
<dbReference type="GO" id="GO:0005366">
    <property type="term" value="F:myo-inositol:proton symporter activity"/>
    <property type="evidence" value="ECO:0007669"/>
    <property type="project" value="TreeGrafter"/>
</dbReference>
<feature type="transmembrane region" description="Helical" evidence="9">
    <location>
        <begin position="141"/>
        <end position="160"/>
    </location>
</feature>
<dbReference type="PROSITE" id="PS50850">
    <property type="entry name" value="MFS"/>
    <property type="match status" value="1"/>
</dbReference>
<keyword evidence="6 9" id="KW-0472">Membrane</keyword>
<dbReference type="PROSITE" id="PS00216">
    <property type="entry name" value="SUGAR_TRANSPORT_1"/>
    <property type="match status" value="1"/>
</dbReference>
<dbReference type="AlphaFoldDB" id="A0A1S8B7Q9"/>
<feature type="compositionally biased region" description="Basic and acidic residues" evidence="8">
    <location>
        <begin position="1"/>
        <end position="15"/>
    </location>
</feature>
<feature type="compositionally biased region" description="Acidic residues" evidence="8">
    <location>
        <begin position="36"/>
        <end position="50"/>
    </location>
</feature>
<dbReference type="InterPro" id="IPR005829">
    <property type="entry name" value="Sugar_transporter_CS"/>
</dbReference>
<feature type="transmembrane region" description="Helical" evidence="9">
    <location>
        <begin position="362"/>
        <end position="380"/>
    </location>
</feature>
<keyword evidence="5 9" id="KW-1133">Transmembrane helix</keyword>
<dbReference type="InterPro" id="IPR005828">
    <property type="entry name" value="MFS_sugar_transport-like"/>
</dbReference>
<dbReference type="InterPro" id="IPR050814">
    <property type="entry name" value="Myo-inositol_Transporter"/>
</dbReference>
<feature type="transmembrane region" description="Helical" evidence="9">
    <location>
        <begin position="166"/>
        <end position="188"/>
    </location>
</feature>
<accession>A0A1S8B7Q9</accession>
<evidence type="ECO:0000313" key="12">
    <source>
        <dbReference type="Proteomes" id="UP000190776"/>
    </source>
</evidence>
<comment type="similarity">
    <text evidence="2">Belongs to the major facilitator superfamily. Sugar transporter (TC 2.A.1.1) family.</text>
</comment>
<dbReference type="OrthoDB" id="6339427at2759"/>
<keyword evidence="4 9" id="KW-0812">Transmembrane</keyword>
<feature type="region of interest" description="Disordered" evidence="8">
    <location>
        <begin position="1"/>
        <end position="59"/>
    </location>
</feature>
<protein>
    <submittedName>
        <fullName evidence="11">Myo-inositol transporter 1</fullName>
    </submittedName>
</protein>
<dbReference type="EMBL" id="MSZU01000111">
    <property type="protein sequence ID" value="OMP83396.1"/>
    <property type="molecule type" value="Genomic_DNA"/>
</dbReference>
<dbReference type="GO" id="GO:1904679">
    <property type="term" value="P:myo-inositol import across plasma membrane"/>
    <property type="evidence" value="ECO:0007669"/>
    <property type="project" value="TreeGrafter"/>
</dbReference>
<dbReference type="InterPro" id="IPR020846">
    <property type="entry name" value="MFS_dom"/>
</dbReference>
<dbReference type="Pfam" id="PF00083">
    <property type="entry name" value="Sugar_tr"/>
    <property type="match status" value="1"/>
</dbReference>
<dbReference type="FunFam" id="1.20.1250.20:FF:000073">
    <property type="entry name" value="MFS myo-inositol transporter, putative"/>
    <property type="match status" value="1"/>
</dbReference>
<feature type="transmembrane region" description="Helical" evidence="9">
    <location>
        <begin position="477"/>
        <end position="501"/>
    </location>
</feature>
<comment type="caution">
    <text evidence="11">The sequence shown here is derived from an EMBL/GenBank/DDBJ whole genome shotgun (WGS) entry which is preliminary data.</text>
</comment>
<evidence type="ECO:0000256" key="4">
    <source>
        <dbReference type="ARBA" id="ARBA00022692"/>
    </source>
</evidence>
<feature type="transmembrane region" description="Helical" evidence="9">
    <location>
        <begin position="415"/>
        <end position="436"/>
    </location>
</feature>
<proteinExistence type="inferred from homology"/>
<comment type="catalytic activity">
    <reaction evidence="7">
        <text>myo-inositol(out) + H(+)(out) = myo-inositol(in) + H(+)(in)</text>
        <dbReference type="Rhea" id="RHEA:60364"/>
        <dbReference type="ChEBI" id="CHEBI:15378"/>
        <dbReference type="ChEBI" id="CHEBI:17268"/>
    </reaction>
</comment>
<evidence type="ECO:0000259" key="10">
    <source>
        <dbReference type="PROSITE" id="PS50850"/>
    </source>
</evidence>
<evidence type="ECO:0000256" key="1">
    <source>
        <dbReference type="ARBA" id="ARBA00004141"/>
    </source>
</evidence>
<feature type="transmembrane region" description="Helical" evidence="9">
    <location>
        <begin position="200"/>
        <end position="222"/>
    </location>
</feature>
<gene>
    <name evidence="11" type="ORF">BK809_0004777</name>
</gene>
<evidence type="ECO:0000313" key="11">
    <source>
        <dbReference type="EMBL" id="OMP83396.1"/>
    </source>
</evidence>
<dbReference type="PANTHER" id="PTHR48020:SF12">
    <property type="entry name" value="PROTON MYO-INOSITOL COTRANSPORTER"/>
    <property type="match status" value="1"/>
</dbReference>
<dbReference type="InterPro" id="IPR003663">
    <property type="entry name" value="Sugar/inositol_transpt"/>
</dbReference>
<feature type="transmembrane region" description="Helical" evidence="9">
    <location>
        <begin position="114"/>
        <end position="134"/>
    </location>
</feature>
<feature type="domain" description="Major facilitator superfamily (MFS) profile" evidence="10">
    <location>
        <begin position="73"/>
        <end position="569"/>
    </location>
</feature>
<comment type="subcellular location">
    <subcellularLocation>
        <location evidence="1">Membrane</location>
        <topology evidence="1">Multi-pass membrane protein</topology>
    </subcellularLocation>
</comment>
<dbReference type="Gene3D" id="1.20.1250.20">
    <property type="entry name" value="MFS general substrate transporter like domains"/>
    <property type="match status" value="1"/>
</dbReference>
<dbReference type="SUPFAM" id="SSF103473">
    <property type="entry name" value="MFS general substrate transporter"/>
    <property type="match status" value="1"/>
</dbReference>
<reference evidence="11 12" key="1">
    <citation type="submission" date="2017-01" db="EMBL/GenBank/DDBJ databases">
        <title>Draft genome sequence of Diplodia seriata F98.1, a fungal species involved in grapevine trunk diseases.</title>
        <authorList>
            <person name="Robert-Siegwald G."/>
            <person name="Vallet J."/>
            <person name="Abou-Mansour E."/>
            <person name="Xu J."/>
            <person name="Rey P."/>
            <person name="Bertsch C."/>
            <person name="Rego C."/>
            <person name="Larignon P."/>
            <person name="Fontaine F."/>
            <person name="Lebrun M.-H."/>
        </authorList>
    </citation>
    <scope>NUCLEOTIDE SEQUENCE [LARGE SCALE GENOMIC DNA]</scope>
    <source>
        <strain evidence="11 12">F98.1</strain>
    </source>
</reference>
<name>A0A1S8B7Q9_9PEZI</name>
<evidence type="ECO:0000256" key="9">
    <source>
        <dbReference type="SAM" id="Phobius"/>
    </source>
</evidence>
<feature type="transmembrane region" description="Helical" evidence="9">
    <location>
        <begin position="386"/>
        <end position="403"/>
    </location>
</feature>
<feature type="transmembrane region" description="Helical" evidence="9">
    <location>
        <begin position="513"/>
        <end position="535"/>
    </location>
</feature>
<keyword evidence="3" id="KW-0813">Transport</keyword>
<dbReference type="InterPro" id="IPR036259">
    <property type="entry name" value="MFS_trans_sf"/>
</dbReference>
<dbReference type="PANTHER" id="PTHR48020">
    <property type="entry name" value="PROTON MYO-INOSITOL COTRANSPORTER"/>
    <property type="match status" value="1"/>
</dbReference>
<dbReference type="GO" id="GO:0016020">
    <property type="term" value="C:membrane"/>
    <property type="evidence" value="ECO:0007669"/>
    <property type="project" value="UniProtKB-SubCell"/>
</dbReference>
<sequence length="611" mass="64985">MRDHGARGGGDDSTAHEPLIGGRSSRDRLPSPTAYEYDEGATDFGVGDDGDDHHGEDVDESKIASPGLFIWALTFSAGVSGLLFGYDTGVISSTLVSIGTDLSGRALTTLDKSLVTSATSLFALLASPVTGVLADAWGRKRVILVADVLFLLGSLGQAWASSVWGMILGRSIVGLAVGSASFVVPLYISELSPSPFRGRLVTVSSLFITGGQVVAYIVGWLFSATPHGWKWMVGLGALPAVLQCLTLGFMPETPRWLVKASRKDRARRVLRKVYGADGDVRKDKLVEALLRRVEREVLEEEEAANSRRRIRNSSNDAHDDHKPGSLAASLATVHDGFGELIAVGAHRRALAIACMLQGYQQLCGFNSLMYFSATIFALVGFRSPTLTSLAIALTNFAFTLVAFHSIDRVGRRRILLLSVPVMVLGLGLCSVAFGFLDLGDGGGGEESAAGAVVARVVRRVVEGDGGGGAGAAGGSPWAVVILLAMVIYVASYAVGMGNVPWQQSELFPLSVRSLGSATATATNWGSNFLIGLTFLPMMETLTPQGTFAFYALVCAACWWTVYRIYPETAGLGLEDVGGLLADGWGVDESLRRWGERRRRMRMDAGVGIGEE</sequence>
<evidence type="ECO:0000256" key="3">
    <source>
        <dbReference type="ARBA" id="ARBA00022448"/>
    </source>
</evidence>
<evidence type="ECO:0000256" key="2">
    <source>
        <dbReference type="ARBA" id="ARBA00010992"/>
    </source>
</evidence>
<feature type="transmembrane region" description="Helical" evidence="9">
    <location>
        <begin position="68"/>
        <end position="86"/>
    </location>
</feature>
<dbReference type="Proteomes" id="UP000190776">
    <property type="component" value="Unassembled WGS sequence"/>
</dbReference>
<evidence type="ECO:0000256" key="8">
    <source>
        <dbReference type="SAM" id="MobiDB-lite"/>
    </source>
</evidence>
<evidence type="ECO:0000256" key="5">
    <source>
        <dbReference type="ARBA" id="ARBA00022989"/>
    </source>
</evidence>